<name>A0ABW7AKD2_9ACTN</name>
<gene>
    <name evidence="2" type="ORF">ACFLIM_31925</name>
</gene>
<comment type="caution">
    <text evidence="2">The sequence shown here is derived from an EMBL/GenBank/DDBJ whole genome shotgun (WGS) entry which is preliminary data.</text>
</comment>
<proteinExistence type="predicted"/>
<reference evidence="2 3" key="1">
    <citation type="submission" date="2024-10" db="EMBL/GenBank/DDBJ databases">
        <authorList>
            <person name="Topkara A.R."/>
            <person name="Saygin H."/>
        </authorList>
    </citation>
    <scope>NUCLEOTIDE SEQUENCE [LARGE SCALE GENOMIC DNA]</scope>
    <source>
        <strain evidence="2 3">M3C6</strain>
    </source>
</reference>
<protein>
    <submittedName>
        <fullName evidence="2">Uncharacterized protein</fullName>
    </submittedName>
</protein>
<evidence type="ECO:0000256" key="1">
    <source>
        <dbReference type="SAM" id="MobiDB-lite"/>
    </source>
</evidence>
<dbReference type="RefSeq" id="WP_393171815.1">
    <property type="nucleotide sequence ID" value="NZ_JBICRM010000023.1"/>
</dbReference>
<evidence type="ECO:0000313" key="3">
    <source>
        <dbReference type="Proteomes" id="UP001603978"/>
    </source>
</evidence>
<accession>A0ABW7AKD2</accession>
<dbReference type="Proteomes" id="UP001603978">
    <property type="component" value="Unassembled WGS sequence"/>
</dbReference>
<dbReference type="EMBL" id="JBICRM010000023">
    <property type="protein sequence ID" value="MFG1707825.1"/>
    <property type="molecule type" value="Genomic_DNA"/>
</dbReference>
<evidence type="ECO:0000313" key="2">
    <source>
        <dbReference type="EMBL" id="MFG1707825.1"/>
    </source>
</evidence>
<organism evidence="2 3">
    <name type="scientific">Nonomuraea marmarensis</name>
    <dbReference type="NCBI Taxonomy" id="3351344"/>
    <lineage>
        <taxon>Bacteria</taxon>
        <taxon>Bacillati</taxon>
        <taxon>Actinomycetota</taxon>
        <taxon>Actinomycetes</taxon>
        <taxon>Streptosporangiales</taxon>
        <taxon>Streptosporangiaceae</taxon>
        <taxon>Nonomuraea</taxon>
    </lineage>
</organism>
<feature type="compositionally biased region" description="Low complexity" evidence="1">
    <location>
        <begin position="48"/>
        <end position="57"/>
    </location>
</feature>
<sequence length="57" mass="6297">MAEEKSRNRRRININDAGIERRRAAIEAIVDQPPPPKAEDREPGGSGVVPYSVVEQA</sequence>
<feature type="region of interest" description="Disordered" evidence="1">
    <location>
        <begin position="27"/>
        <end position="57"/>
    </location>
</feature>
<keyword evidence="3" id="KW-1185">Reference proteome</keyword>